<dbReference type="Gene3D" id="2.40.10.170">
    <property type="match status" value="1"/>
</dbReference>
<dbReference type="InterPro" id="IPR048792">
    <property type="entry name" value="CarD_C"/>
</dbReference>
<dbReference type="EMBL" id="LFVU01000008">
    <property type="protein sequence ID" value="KMT22429.1"/>
    <property type="molecule type" value="Genomic_DNA"/>
</dbReference>
<organism evidence="2 3">
    <name type="scientific">Clostridium cylindrosporum DSM 605</name>
    <dbReference type="NCBI Taxonomy" id="1121307"/>
    <lineage>
        <taxon>Bacteria</taxon>
        <taxon>Bacillati</taxon>
        <taxon>Bacillota</taxon>
        <taxon>Clostridia</taxon>
        <taxon>Eubacteriales</taxon>
        <taxon>Clostridiaceae</taxon>
        <taxon>Clostridium</taxon>
    </lineage>
</organism>
<dbReference type="InterPro" id="IPR052531">
    <property type="entry name" value="CarD-like_regulator"/>
</dbReference>
<dbReference type="SUPFAM" id="SSF141259">
    <property type="entry name" value="CarD-like"/>
    <property type="match status" value="1"/>
</dbReference>
<proteinExistence type="predicted"/>
<feature type="domain" description="CarD-like/TRCF RNAP-interacting" evidence="1">
    <location>
        <begin position="1"/>
        <end position="110"/>
    </location>
</feature>
<dbReference type="Pfam" id="PF02559">
    <property type="entry name" value="CarD_TRCF_RID"/>
    <property type="match status" value="1"/>
</dbReference>
<evidence type="ECO:0000259" key="1">
    <source>
        <dbReference type="SMART" id="SM01058"/>
    </source>
</evidence>
<reference evidence="2 3" key="1">
    <citation type="submission" date="2015-06" db="EMBL/GenBank/DDBJ databases">
        <title>Draft genome sequence of the purine-degrading Clostridium cylindrosporum HC-1 (DSM 605).</title>
        <authorList>
            <person name="Poehlein A."/>
            <person name="Schiel-Bengelsdorf B."/>
            <person name="Bengelsdorf F."/>
            <person name="Daniel R."/>
            <person name="Duerre P."/>
        </authorList>
    </citation>
    <scope>NUCLEOTIDE SEQUENCE [LARGE SCALE GENOMIC DNA]</scope>
    <source>
        <strain evidence="2 3">DSM 605</strain>
    </source>
</reference>
<dbReference type="STRING" id="1121307.CLCY_12c00120"/>
<dbReference type="PANTHER" id="PTHR38447">
    <property type="entry name" value="TRANSCRIPTION FACTOR YDEB-RELATED"/>
    <property type="match status" value="1"/>
</dbReference>
<dbReference type="PATRIC" id="fig|1121307.3.peg.228"/>
<comment type="caution">
    <text evidence="2">The sequence shown here is derived from an EMBL/GenBank/DDBJ whole genome shotgun (WGS) entry which is preliminary data.</text>
</comment>
<gene>
    <name evidence="2" type="ORF">CLCY_12c00120</name>
</gene>
<dbReference type="Pfam" id="PF21095">
    <property type="entry name" value="CarD_C"/>
    <property type="match status" value="1"/>
</dbReference>
<keyword evidence="3" id="KW-1185">Reference proteome</keyword>
<name>A0A0J8DDX1_CLOCY</name>
<evidence type="ECO:0000313" key="2">
    <source>
        <dbReference type="EMBL" id="KMT22429.1"/>
    </source>
</evidence>
<dbReference type="AlphaFoldDB" id="A0A0J8DDX1"/>
<dbReference type="RefSeq" id="WP_048569997.1">
    <property type="nucleotide sequence ID" value="NZ_LFVU01000008.1"/>
</dbReference>
<accession>A0A0J8DDX1</accession>
<dbReference type="PANTHER" id="PTHR38447:SF1">
    <property type="entry name" value="RNA POLYMERASE-BINDING TRANSCRIPTION FACTOR CARD"/>
    <property type="match status" value="1"/>
</dbReference>
<dbReference type="Proteomes" id="UP000036756">
    <property type="component" value="Unassembled WGS sequence"/>
</dbReference>
<dbReference type="InterPro" id="IPR042215">
    <property type="entry name" value="CarD-like_C"/>
</dbReference>
<dbReference type="GO" id="GO:0009303">
    <property type="term" value="P:rRNA transcription"/>
    <property type="evidence" value="ECO:0007669"/>
    <property type="project" value="TreeGrafter"/>
</dbReference>
<evidence type="ECO:0000313" key="3">
    <source>
        <dbReference type="Proteomes" id="UP000036756"/>
    </source>
</evidence>
<dbReference type="SMART" id="SM01058">
    <property type="entry name" value="CarD_TRCF"/>
    <property type="match status" value="1"/>
</dbReference>
<dbReference type="Gene3D" id="1.20.58.1290">
    <property type="entry name" value="CarD-like, C-terminal domain"/>
    <property type="match status" value="1"/>
</dbReference>
<sequence>MLYIGDKVFYPSFGAGVVINIEEREVYGDINKYYIIKLTSDIITMVPVEARGSKGIRKCISEEECLEIIEIFNHPYEDLSGKWLDRYKLYTRTIKEGNIYNMSNVLKNIIGLKKKKKISKSEEKFFKDILDMVSEEIALVLNINIDNIKMSIIKGDKNFMTN</sequence>
<protein>
    <submittedName>
        <fullName evidence="2">Transcriptional regulator, CarD family</fullName>
    </submittedName>
</protein>
<dbReference type="InterPro" id="IPR003711">
    <property type="entry name" value="CarD-like/TRCF_RID"/>
</dbReference>
<dbReference type="InterPro" id="IPR036101">
    <property type="entry name" value="CarD-like/TRCF_RID_sf"/>
</dbReference>